<dbReference type="SUPFAM" id="SSF49464">
    <property type="entry name" value="Carboxypeptidase regulatory domain-like"/>
    <property type="match status" value="1"/>
</dbReference>
<dbReference type="SUPFAM" id="SSF56935">
    <property type="entry name" value="Porins"/>
    <property type="match status" value="1"/>
</dbReference>
<dbReference type="InterPro" id="IPR037066">
    <property type="entry name" value="Plug_dom_sf"/>
</dbReference>
<dbReference type="InterPro" id="IPR036942">
    <property type="entry name" value="Beta-barrel_TonB_sf"/>
</dbReference>
<keyword evidence="6 7" id="KW-0998">Cell outer membrane</keyword>
<keyword evidence="9" id="KW-0675">Receptor</keyword>
<evidence type="ECO:0000256" key="1">
    <source>
        <dbReference type="ARBA" id="ARBA00004571"/>
    </source>
</evidence>
<evidence type="ECO:0000256" key="3">
    <source>
        <dbReference type="ARBA" id="ARBA00022452"/>
    </source>
</evidence>
<proteinExistence type="inferred from homology"/>
<gene>
    <name evidence="9" type="ORF">MUN53_16455</name>
</gene>
<comment type="caution">
    <text evidence="9">The sequence shown here is derived from an EMBL/GenBank/DDBJ whole genome shotgun (WGS) entry which is preliminary data.</text>
</comment>
<dbReference type="Pfam" id="PF13715">
    <property type="entry name" value="CarbopepD_reg_2"/>
    <property type="match status" value="1"/>
</dbReference>
<keyword evidence="10" id="KW-1185">Reference proteome</keyword>
<evidence type="ECO:0000256" key="2">
    <source>
        <dbReference type="ARBA" id="ARBA00022448"/>
    </source>
</evidence>
<dbReference type="Gene3D" id="2.170.130.10">
    <property type="entry name" value="TonB-dependent receptor, plug domain"/>
    <property type="match status" value="1"/>
</dbReference>
<evidence type="ECO:0000259" key="8">
    <source>
        <dbReference type="Pfam" id="PF07715"/>
    </source>
</evidence>
<dbReference type="InterPro" id="IPR012910">
    <property type="entry name" value="Plug_dom"/>
</dbReference>
<dbReference type="EMBL" id="JAKZMM010000060">
    <property type="protein sequence ID" value="MCJ2382180.1"/>
    <property type="molecule type" value="Genomic_DNA"/>
</dbReference>
<keyword evidence="3 7" id="KW-1134">Transmembrane beta strand</keyword>
<keyword evidence="2 7" id="KW-0813">Transport</keyword>
<sequence>MGVNVIEKGTTNGTMTDMDGRFTLSVPGNATLQISYIGYTTEEVVVNNQTKLNITLKEDSQNLDELVVVGYGAVRKADLAGSVAVLDNKSFKDQPIVQVSDALQGRVSGVQVQNSGVPGGTVKIRVRGSGSINRSNDPLYVIDGIVRESGLTGLNPEDIRSMQVLKDASSTAIYGSRGANGVVLITTKTGKANTREITLDAKVGIGTVAKRYETLSPYEFATLFNTYRANTFSQDQLTAFQNGTAGTDWQDQIYQTGITQDYKLTFSGGSDKTQYLVSGNYVGQDGVVIENKNERFQARANITSQVTDWLHVTADVNASHNIRRSGDFSAGKGNIVNVAMNYSPVLGILNEDGSYMRDPYSALTQNNPVGMLKEQTGETITDIVNARMDLKFDILPGLTFTTSNGIDYNDLKAYSFSTKKVTNSNNSMGNNDTYRMTLQTTNNLTYTNKWGDHALTATAVYEATHSETRYMALNGSGLLTESVGWWNVNMAGSRTASNSYSEWALMSGVGRVMYNYKDRYMLTGTIRADGSSKFQNKKWGYFPSIAAAWSLGNEDFMQNQNLVQDMKIRASYGVIGSQAIDPYGTLGLMQQAMYAFGGSSQYTGYWIGTSVATPDLTWETTHQLDLGLDFSILNHRLNFSFDYFDKKTKDGLLQRTIANYDGGGSYWVNAAEVSNRGIDFSIDATVFDTQDFSWSTTLNGTYLKNEVTGLGGLDFVSGSTPAAGMIPNDGVTRVEVGQPIGAFYGYVWNGLDKNGRDSFVDLDGSGSIDSNDRTFIGKANPDFTLGWNNTLRWKNWDLNLFFTGSFGADRLNLVRFTGTAMTGDFAFITLREYLNDNYDVAGQAARYPSVTVTNNDYQSASTSTKFLESASYFRLDNLSLSYNLPKSVAKFADLRFTFSCQNLFTITSYKGMDPAGISFMSSGVDVNDGIDFGAYPLTRTYTLGVRMNF</sequence>
<evidence type="ECO:0000256" key="6">
    <source>
        <dbReference type="ARBA" id="ARBA00023237"/>
    </source>
</evidence>
<evidence type="ECO:0000313" key="9">
    <source>
        <dbReference type="EMBL" id="MCJ2382180.1"/>
    </source>
</evidence>
<comment type="similarity">
    <text evidence="7">Belongs to the TonB-dependent receptor family.</text>
</comment>
<dbReference type="NCBIfam" id="TIGR04056">
    <property type="entry name" value="OMP_RagA_SusC"/>
    <property type="match status" value="1"/>
</dbReference>
<keyword evidence="4 7" id="KW-0812">Transmembrane</keyword>
<dbReference type="Proteomes" id="UP001165444">
    <property type="component" value="Unassembled WGS sequence"/>
</dbReference>
<organism evidence="9 10">
    <name type="scientific">Parabacteroides faecalis</name>
    <dbReference type="NCBI Taxonomy" id="2924040"/>
    <lineage>
        <taxon>Bacteria</taxon>
        <taxon>Pseudomonadati</taxon>
        <taxon>Bacteroidota</taxon>
        <taxon>Bacteroidia</taxon>
        <taxon>Bacteroidales</taxon>
        <taxon>Tannerellaceae</taxon>
        <taxon>Parabacteroides</taxon>
    </lineage>
</organism>
<reference evidence="9 10" key="1">
    <citation type="submission" date="2022-03" db="EMBL/GenBank/DDBJ databases">
        <title>Parabacteroides sp. nov. isolated from swine feces.</title>
        <authorList>
            <person name="Bak J.E."/>
        </authorList>
    </citation>
    <scope>NUCLEOTIDE SEQUENCE [LARGE SCALE GENOMIC DNA]</scope>
    <source>
        <strain evidence="9 10">AGMB00274</strain>
    </source>
</reference>
<evidence type="ECO:0000313" key="10">
    <source>
        <dbReference type="Proteomes" id="UP001165444"/>
    </source>
</evidence>
<dbReference type="NCBIfam" id="TIGR04057">
    <property type="entry name" value="SusC_RagA_signa"/>
    <property type="match status" value="1"/>
</dbReference>
<feature type="domain" description="TonB-dependent receptor plug" evidence="8">
    <location>
        <begin position="76"/>
        <end position="182"/>
    </location>
</feature>
<dbReference type="InterPro" id="IPR023997">
    <property type="entry name" value="TonB-dep_OMP_SusC/RagA_CS"/>
</dbReference>
<dbReference type="PROSITE" id="PS52016">
    <property type="entry name" value="TONB_DEPENDENT_REC_3"/>
    <property type="match status" value="1"/>
</dbReference>
<accession>A0ABT0C5F8</accession>
<dbReference type="InterPro" id="IPR023996">
    <property type="entry name" value="TonB-dep_OMP_SusC/RagA"/>
</dbReference>
<evidence type="ECO:0000256" key="7">
    <source>
        <dbReference type="PROSITE-ProRule" id="PRU01360"/>
    </source>
</evidence>
<keyword evidence="5 7" id="KW-0472">Membrane</keyword>
<comment type="subcellular location">
    <subcellularLocation>
        <location evidence="1 7">Cell outer membrane</location>
        <topology evidence="1 7">Multi-pass membrane protein</topology>
    </subcellularLocation>
</comment>
<dbReference type="Gene3D" id="2.60.40.1120">
    <property type="entry name" value="Carboxypeptidase-like, regulatory domain"/>
    <property type="match status" value="1"/>
</dbReference>
<dbReference type="Gene3D" id="2.40.170.20">
    <property type="entry name" value="TonB-dependent receptor, beta-barrel domain"/>
    <property type="match status" value="1"/>
</dbReference>
<dbReference type="InterPro" id="IPR039426">
    <property type="entry name" value="TonB-dep_rcpt-like"/>
</dbReference>
<dbReference type="Pfam" id="PF07715">
    <property type="entry name" value="Plug"/>
    <property type="match status" value="1"/>
</dbReference>
<protein>
    <submittedName>
        <fullName evidence="9">TonB-dependent receptor</fullName>
    </submittedName>
</protein>
<evidence type="ECO:0000256" key="4">
    <source>
        <dbReference type="ARBA" id="ARBA00022692"/>
    </source>
</evidence>
<dbReference type="InterPro" id="IPR008969">
    <property type="entry name" value="CarboxyPept-like_regulatory"/>
</dbReference>
<name>A0ABT0C5F8_9BACT</name>
<evidence type="ECO:0000256" key="5">
    <source>
        <dbReference type="ARBA" id="ARBA00023136"/>
    </source>
</evidence>